<proteinExistence type="predicted"/>
<keyword evidence="2" id="KW-1185">Reference proteome</keyword>
<dbReference type="WBParaSite" id="maker-uti_cns_0002958-snap-gene-0.2-mRNA-1">
    <property type="protein sequence ID" value="maker-uti_cns_0002958-snap-gene-0.2-mRNA-1"/>
    <property type="gene ID" value="maker-uti_cns_0002958-snap-gene-0.2"/>
</dbReference>
<protein>
    <submittedName>
        <fullName evidence="3">Secreted protein</fullName>
    </submittedName>
</protein>
<name>A0A1I8GSL6_9PLAT</name>
<feature type="region of interest" description="Disordered" evidence="1">
    <location>
        <begin position="1"/>
        <end position="25"/>
    </location>
</feature>
<evidence type="ECO:0000313" key="3">
    <source>
        <dbReference type="WBParaSite" id="maker-uti_cns_0002958-snap-gene-0.2-mRNA-1"/>
    </source>
</evidence>
<sequence length="277" mass="30685">MQREKSPDQKESTSTGRRVKIRPPALPARPAHRVAGFSRVQVAQRLPGVRAGQLARGVLDALTVVLGGRLGWRPAAQIRSVDKALQAVVVDQQAAPAVHSLQPVVHRADLLKDDERAGPPRLPHQLSARSLWRSLASLADQAAPHPVPHVLAHVRPPGTLAQSPQHPPLSEVTRARPVVRLLQQLRSHVLGDHRQPVVEQCATGQQLLDRRTHRRRNLKVGLEHRVPNRVQNLVLVLLVRQISDLELHRRCSAEGVWHDVLLAGPVQDFQGELLNEL</sequence>
<reference evidence="3" key="1">
    <citation type="submission" date="2016-11" db="UniProtKB">
        <authorList>
            <consortium name="WormBaseParasite"/>
        </authorList>
    </citation>
    <scope>IDENTIFICATION</scope>
</reference>
<accession>A0A1I8GSL6</accession>
<dbReference type="AlphaFoldDB" id="A0A1I8GSL6"/>
<organism evidence="2 3">
    <name type="scientific">Macrostomum lignano</name>
    <dbReference type="NCBI Taxonomy" id="282301"/>
    <lineage>
        <taxon>Eukaryota</taxon>
        <taxon>Metazoa</taxon>
        <taxon>Spiralia</taxon>
        <taxon>Lophotrochozoa</taxon>
        <taxon>Platyhelminthes</taxon>
        <taxon>Rhabditophora</taxon>
        <taxon>Macrostomorpha</taxon>
        <taxon>Macrostomida</taxon>
        <taxon>Macrostomidae</taxon>
        <taxon>Macrostomum</taxon>
    </lineage>
</organism>
<evidence type="ECO:0000256" key="1">
    <source>
        <dbReference type="SAM" id="MobiDB-lite"/>
    </source>
</evidence>
<feature type="compositionally biased region" description="Basic and acidic residues" evidence="1">
    <location>
        <begin position="1"/>
        <end position="11"/>
    </location>
</feature>
<dbReference type="Proteomes" id="UP000095280">
    <property type="component" value="Unplaced"/>
</dbReference>
<evidence type="ECO:0000313" key="2">
    <source>
        <dbReference type="Proteomes" id="UP000095280"/>
    </source>
</evidence>